<sequence>MSESKTNSGDSKPLVNPKESERQSTEEQEADDIDTEMNFSSYSSSVPRKNEKRKPEKAKSSSGKSSIVSWFFGKR</sequence>
<name>A0A9N9RR70_9DIPT</name>
<feature type="compositionally biased region" description="Polar residues" evidence="1">
    <location>
        <begin position="37"/>
        <end position="47"/>
    </location>
</feature>
<dbReference type="EMBL" id="OU895878">
    <property type="protein sequence ID" value="CAG9801794.1"/>
    <property type="molecule type" value="Genomic_DNA"/>
</dbReference>
<dbReference type="Proteomes" id="UP001153620">
    <property type="component" value="Chromosome 2"/>
</dbReference>
<organism evidence="2 3">
    <name type="scientific">Chironomus riparius</name>
    <dbReference type="NCBI Taxonomy" id="315576"/>
    <lineage>
        <taxon>Eukaryota</taxon>
        <taxon>Metazoa</taxon>
        <taxon>Ecdysozoa</taxon>
        <taxon>Arthropoda</taxon>
        <taxon>Hexapoda</taxon>
        <taxon>Insecta</taxon>
        <taxon>Pterygota</taxon>
        <taxon>Neoptera</taxon>
        <taxon>Endopterygota</taxon>
        <taxon>Diptera</taxon>
        <taxon>Nematocera</taxon>
        <taxon>Chironomoidea</taxon>
        <taxon>Chironomidae</taxon>
        <taxon>Chironominae</taxon>
        <taxon>Chironomus</taxon>
    </lineage>
</organism>
<dbReference type="AlphaFoldDB" id="A0A9N9RR70"/>
<evidence type="ECO:0000313" key="2">
    <source>
        <dbReference type="EMBL" id="CAG9801794.1"/>
    </source>
</evidence>
<reference evidence="2" key="1">
    <citation type="submission" date="2022-01" db="EMBL/GenBank/DDBJ databases">
        <authorList>
            <person name="King R."/>
        </authorList>
    </citation>
    <scope>NUCLEOTIDE SEQUENCE</scope>
</reference>
<evidence type="ECO:0000256" key="1">
    <source>
        <dbReference type="SAM" id="MobiDB-lite"/>
    </source>
</evidence>
<feature type="compositionally biased region" description="Polar residues" evidence="1">
    <location>
        <begin position="1"/>
        <end position="10"/>
    </location>
</feature>
<accession>A0A9N9RR70</accession>
<keyword evidence="3" id="KW-1185">Reference proteome</keyword>
<proteinExistence type="predicted"/>
<feature type="compositionally biased region" description="Acidic residues" evidence="1">
    <location>
        <begin position="26"/>
        <end position="35"/>
    </location>
</feature>
<gene>
    <name evidence="2" type="ORF">CHIRRI_LOCUS4715</name>
</gene>
<protein>
    <submittedName>
        <fullName evidence="2">Uncharacterized protein</fullName>
    </submittedName>
</protein>
<feature type="compositionally biased region" description="Low complexity" evidence="1">
    <location>
        <begin position="60"/>
        <end position="69"/>
    </location>
</feature>
<reference evidence="2" key="2">
    <citation type="submission" date="2022-10" db="EMBL/GenBank/DDBJ databases">
        <authorList>
            <consortium name="ENA_rothamsted_submissions"/>
            <consortium name="culmorum"/>
            <person name="King R."/>
        </authorList>
    </citation>
    <scope>NUCLEOTIDE SEQUENCE</scope>
</reference>
<evidence type="ECO:0000313" key="3">
    <source>
        <dbReference type="Proteomes" id="UP001153620"/>
    </source>
</evidence>
<feature type="region of interest" description="Disordered" evidence="1">
    <location>
        <begin position="1"/>
        <end position="75"/>
    </location>
</feature>